<feature type="region of interest" description="Disordered" evidence="3">
    <location>
        <begin position="234"/>
        <end position="294"/>
    </location>
</feature>
<dbReference type="EMBL" id="KZ305064">
    <property type="protein sequence ID" value="PIA31863.1"/>
    <property type="molecule type" value="Genomic_DNA"/>
</dbReference>
<evidence type="ECO:0000259" key="4">
    <source>
        <dbReference type="PROSITE" id="PS50103"/>
    </source>
</evidence>
<feature type="zinc finger region" description="C3H1-type" evidence="1">
    <location>
        <begin position="1"/>
        <end position="27"/>
    </location>
</feature>
<protein>
    <recommendedName>
        <fullName evidence="4">C3H1-type domain-containing protein</fullName>
    </recommendedName>
</protein>
<evidence type="ECO:0000256" key="2">
    <source>
        <dbReference type="SAM" id="Coils"/>
    </source>
</evidence>
<proteinExistence type="predicted"/>
<evidence type="ECO:0000256" key="1">
    <source>
        <dbReference type="PROSITE-ProRule" id="PRU00723"/>
    </source>
</evidence>
<organism evidence="5 6">
    <name type="scientific">Aquilegia coerulea</name>
    <name type="common">Rocky mountain columbine</name>
    <dbReference type="NCBI Taxonomy" id="218851"/>
    <lineage>
        <taxon>Eukaryota</taxon>
        <taxon>Viridiplantae</taxon>
        <taxon>Streptophyta</taxon>
        <taxon>Embryophyta</taxon>
        <taxon>Tracheophyta</taxon>
        <taxon>Spermatophyta</taxon>
        <taxon>Magnoliopsida</taxon>
        <taxon>Ranunculales</taxon>
        <taxon>Ranunculaceae</taxon>
        <taxon>Thalictroideae</taxon>
        <taxon>Aquilegia</taxon>
    </lineage>
</organism>
<keyword evidence="1" id="KW-0479">Metal-binding</keyword>
<dbReference type="OrthoDB" id="665283at2759"/>
<dbReference type="PANTHER" id="PTHR38160:SF1">
    <property type="entry name" value="ZINC FINGER CCCH DOMAIN-CONTAINING PROTEIN 40"/>
    <property type="match status" value="1"/>
</dbReference>
<evidence type="ECO:0000313" key="6">
    <source>
        <dbReference type="Proteomes" id="UP000230069"/>
    </source>
</evidence>
<dbReference type="GO" id="GO:0008270">
    <property type="term" value="F:zinc ion binding"/>
    <property type="evidence" value="ECO:0007669"/>
    <property type="project" value="UniProtKB-KW"/>
</dbReference>
<feature type="compositionally biased region" description="Basic and acidic residues" evidence="3">
    <location>
        <begin position="99"/>
        <end position="115"/>
    </location>
</feature>
<feature type="coiled-coil region" evidence="2">
    <location>
        <begin position="169"/>
        <end position="234"/>
    </location>
</feature>
<keyword evidence="1" id="KW-0863">Zinc-finger</keyword>
<dbReference type="FunCoup" id="A0A2G5CKQ9">
    <property type="interactions" value="995"/>
</dbReference>
<keyword evidence="6" id="KW-1185">Reference proteome</keyword>
<reference evidence="5 6" key="1">
    <citation type="submission" date="2017-09" db="EMBL/GenBank/DDBJ databases">
        <title>WGS assembly of Aquilegia coerulea Goldsmith.</title>
        <authorList>
            <person name="Hodges S."/>
            <person name="Kramer E."/>
            <person name="Nordborg M."/>
            <person name="Tomkins J."/>
            <person name="Borevitz J."/>
            <person name="Derieg N."/>
            <person name="Yan J."/>
            <person name="Mihaltcheva S."/>
            <person name="Hayes R.D."/>
            <person name="Rokhsar D."/>
        </authorList>
    </citation>
    <scope>NUCLEOTIDE SEQUENCE [LARGE SCALE GENOMIC DNA]</scope>
    <source>
        <strain evidence="6">cv. Goldsmith</strain>
    </source>
</reference>
<gene>
    <name evidence="5" type="ORF">AQUCO_04700008v1</name>
</gene>
<dbReference type="InParanoid" id="A0A2G5CKQ9"/>
<sequence>MFKTKLCVLFQRGECSRQSCSFAHGDSELRRFSSASASASASFNGRREYRGSDLRDKLERRRSPQRRYSPENDVRGRHTLHDHKQLQYARGYNASRSPSRSERGQRRKAHLDGRTDISGTLKVSDGGDGIKERKVISSSAKDLVEDQLKKVQFDVKMLVARKDELEVYLERKDLEAASLKSRIEELEIQLNKEQEDCKRTSSMIKKFIKVHGRYSKAEEDLKRSKARLHKLGDQFAANASRPNANDEDSGVNLVSDGEPNGDNGMISRTVRQHHPSPSKKRPRDSHEASEEAWTVPVSEKLTKLGVLANQSNYSSRESDGLHKIRNRIDARRPLAYEERNIKRGKNESLSIPPGEKVKGFESGHALPPTCMAAHAVDDIIDVIEMEKIEVVDATPTVFEKRTTRERTILPYLPPPPPLPVALKSVYKQYEGEDVDVDVEELDMEGHDGDINNEVDIEQL</sequence>
<keyword evidence="2" id="KW-0175">Coiled coil</keyword>
<dbReference type="InterPro" id="IPR045868">
    <property type="entry name" value="Znf_C3H13/40"/>
</dbReference>
<feature type="compositionally biased region" description="Basic residues" evidence="3">
    <location>
        <begin position="270"/>
        <end position="283"/>
    </location>
</feature>
<dbReference type="InterPro" id="IPR000571">
    <property type="entry name" value="Znf_CCCH"/>
</dbReference>
<feature type="domain" description="C3H1-type" evidence="4">
    <location>
        <begin position="1"/>
        <end position="27"/>
    </location>
</feature>
<accession>A0A2G5CKQ9</accession>
<name>A0A2G5CKQ9_AQUCA</name>
<dbReference type="PANTHER" id="PTHR38160">
    <property type="entry name" value="ZINC FINGER CCCH DOMAIN-CONTAINING PROTEIN 40"/>
    <property type="match status" value="1"/>
</dbReference>
<dbReference type="AlphaFoldDB" id="A0A2G5CKQ9"/>
<feature type="compositionally biased region" description="Basic and acidic residues" evidence="3">
    <location>
        <begin position="45"/>
        <end position="76"/>
    </location>
</feature>
<evidence type="ECO:0000256" key="3">
    <source>
        <dbReference type="SAM" id="MobiDB-lite"/>
    </source>
</evidence>
<dbReference type="Gene3D" id="4.10.1000.10">
    <property type="entry name" value="Zinc finger, CCCH-type"/>
    <property type="match status" value="1"/>
</dbReference>
<evidence type="ECO:0000313" key="5">
    <source>
        <dbReference type="EMBL" id="PIA31863.1"/>
    </source>
</evidence>
<dbReference type="SMART" id="SM00356">
    <property type="entry name" value="ZnF_C3H1"/>
    <property type="match status" value="1"/>
</dbReference>
<dbReference type="STRING" id="218851.A0A2G5CKQ9"/>
<dbReference type="PROSITE" id="PS50103">
    <property type="entry name" value="ZF_C3H1"/>
    <property type="match status" value="1"/>
</dbReference>
<dbReference type="Proteomes" id="UP000230069">
    <property type="component" value="Unassembled WGS sequence"/>
</dbReference>
<feature type="region of interest" description="Disordered" evidence="3">
    <location>
        <begin position="34"/>
        <end position="125"/>
    </location>
</feature>
<keyword evidence="1" id="KW-0862">Zinc</keyword>